<dbReference type="EMBL" id="GGEC01087669">
    <property type="protein sequence ID" value="MBX68153.1"/>
    <property type="molecule type" value="Transcribed_RNA"/>
</dbReference>
<evidence type="ECO:0000313" key="1">
    <source>
        <dbReference type="EMBL" id="MBX68153.1"/>
    </source>
</evidence>
<name>A0A2P2QMD3_RHIMU</name>
<reference evidence="1" key="1">
    <citation type="submission" date="2018-02" db="EMBL/GenBank/DDBJ databases">
        <title>Rhizophora mucronata_Transcriptome.</title>
        <authorList>
            <person name="Meera S.P."/>
            <person name="Sreeshan A."/>
            <person name="Augustine A."/>
        </authorList>
    </citation>
    <scope>NUCLEOTIDE SEQUENCE</scope>
    <source>
        <tissue evidence="1">Leaf</tissue>
    </source>
</reference>
<proteinExistence type="predicted"/>
<protein>
    <submittedName>
        <fullName evidence="1">Uncharacterized protein</fullName>
    </submittedName>
</protein>
<organism evidence="1">
    <name type="scientific">Rhizophora mucronata</name>
    <name type="common">Asiatic mangrove</name>
    <dbReference type="NCBI Taxonomy" id="61149"/>
    <lineage>
        <taxon>Eukaryota</taxon>
        <taxon>Viridiplantae</taxon>
        <taxon>Streptophyta</taxon>
        <taxon>Embryophyta</taxon>
        <taxon>Tracheophyta</taxon>
        <taxon>Spermatophyta</taxon>
        <taxon>Magnoliopsida</taxon>
        <taxon>eudicotyledons</taxon>
        <taxon>Gunneridae</taxon>
        <taxon>Pentapetalae</taxon>
        <taxon>rosids</taxon>
        <taxon>fabids</taxon>
        <taxon>Malpighiales</taxon>
        <taxon>Rhizophoraceae</taxon>
        <taxon>Rhizophora</taxon>
    </lineage>
</organism>
<sequence length="31" mass="3764">MVEYTWGFSDLIETSQATEIWSLRSYSRFFL</sequence>
<dbReference type="AlphaFoldDB" id="A0A2P2QMD3"/>
<accession>A0A2P2QMD3</accession>